<feature type="region of interest" description="Disordered" evidence="1">
    <location>
        <begin position="529"/>
        <end position="548"/>
    </location>
</feature>
<sequence length="713" mass="76901">MPSQTSKQKDTDWSFTFGGGDSDGEDDEPLPPPQPRHSFPKLKGKAKATDAPSASSAPKQSNPWDAARQAALLKRKEAEGRAQANSESGEPLPKQPRIEPKKKKELGPIERGLKLQWERAEAEKKVEHETQKDVVPSPAPVRSLKETKSTHIPGSSEQSAIYPSPAPSAAGRHSEIPSMQMSGSPQHGASPHPPGPASAWGYPYPPIPGPRDGIFPYPAQGSSSSPAPPALLYPGYYPGYMHAPPVPPNSPWQHTPPAPATHLLPPFRSSPHAPIASGSSGHSSPFTPPIAPYMRPSPDAYRPALQSPLSLESPRSPYTSPGLAGRRGSSVNTVRNILKDALHSASSRDTVESHHGMVDPEAAYRASLKQDQVPGDPHALLSSFAYTPQPSSSSTPPPERNLRSAQTFPQFSNPVVSGQRSSPVSPARHPRKGKSRFATRHEDRPRSSALSTSYSSPSDGSSRLIPSSHPSMGNSDETWSTFEEKAKRPAKAVSSGAFLMPDVFHSGPKVKVVKEVGDKTIRIGYRPSGRKRKLAEEEVTPPDEAKGPAWKVHLLTPNAAPLATKIVASLPKGLTVSSDVNERLSSPTWPTQRSHMTPQSRYDTNEAARTDVRTADDPSSETLYDPHGSISNRHSKSADAEDPPHRSGSTAHISMDDITRTYPSTRQAIAQREAEYEKLVDTLGLDSAGLVWQDDEPDGGRRFKTVGKGLPRE</sequence>
<accession>M5FYY1</accession>
<feature type="region of interest" description="Disordered" evidence="1">
    <location>
        <begin position="367"/>
        <end position="493"/>
    </location>
</feature>
<feature type="region of interest" description="Disordered" evidence="1">
    <location>
        <begin position="251"/>
        <end position="331"/>
    </location>
</feature>
<name>M5FYY1_DACPD</name>
<dbReference type="HOGENOM" id="CLU_387328_0_0_1"/>
<feature type="compositionally biased region" description="Low complexity" evidence="1">
    <location>
        <begin position="447"/>
        <end position="462"/>
    </location>
</feature>
<feature type="compositionally biased region" description="Basic and acidic residues" evidence="1">
    <location>
        <begin position="603"/>
        <end position="616"/>
    </location>
</feature>
<dbReference type="RefSeq" id="XP_040625684.1">
    <property type="nucleotide sequence ID" value="XM_040769102.1"/>
</dbReference>
<feature type="compositionally biased region" description="Polar residues" evidence="1">
    <location>
        <begin position="575"/>
        <end position="602"/>
    </location>
</feature>
<feature type="compositionally biased region" description="Basic and acidic residues" evidence="1">
    <location>
        <begin position="636"/>
        <end position="645"/>
    </location>
</feature>
<keyword evidence="3" id="KW-1185">Reference proteome</keyword>
<evidence type="ECO:0000256" key="1">
    <source>
        <dbReference type="SAM" id="MobiDB-lite"/>
    </source>
</evidence>
<dbReference type="AlphaFoldDB" id="M5FYY1"/>
<feature type="compositionally biased region" description="Polar residues" evidence="1">
    <location>
        <begin position="52"/>
        <end position="63"/>
    </location>
</feature>
<dbReference type="GeneID" id="63684164"/>
<feature type="region of interest" description="Disordered" evidence="1">
    <location>
        <begin position="575"/>
        <end position="662"/>
    </location>
</feature>
<gene>
    <name evidence="2" type="ORF">DACRYDRAFT_110680</name>
</gene>
<organism evidence="2 3">
    <name type="scientific">Dacryopinax primogenitus (strain DJM 731)</name>
    <name type="common">Brown rot fungus</name>
    <dbReference type="NCBI Taxonomy" id="1858805"/>
    <lineage>
        <taxon>Eukaryota</taxon>
        <taxon>Fungi</taxon>
        <taxon>Dikarya</taxon>
        <taxon>Basidiomycota</taxon>
        <taxon>Agaricomycotina</taxon>
        <taxon>Dacrymycetes</taxon>
        <taxon>Dacrymycetales</taxon>
        <taxon>Dacrymycetaceae</taxon>
        <taxon>Dacryopinax</taxon>
    </lineage>
</organism>
<feature type="compositionally biased region" description="Polar residues" evidence="1">
    <location>
        <begin position="403"/>
        <end position="424"/>
    </location>
</feature>
<dbReference type="EMBL" id="JH795872">
    <property type="protein sequence ID" value="EJT98786.1"/>
    <property type="molecule type" value="Genomic_DNA"/>
</dbReference>
<evidence type="ECO:0000313" key="2">
    <source>
        <dbReference type="EMBL" id="EJT98786.1"/>
    </source>
</evidence>
<feature type="compositionally biased region" description="Basic residues" evidence="1">
    <location>
        <begin position="428"/>
        <end position="438"/>
    </location>
</feature>
<feature type="compositionally biased region" description="Low complexity" evidence="1">
    <location>
        <begin position="159"/>
        <end position="170"/>
    </location>
</feature>
<dbReference type="OMA" id="VESHHGM"/>
<reference evidence="2 3" key="1">
    <citation type="journal article" date="2012" name="Science">
        <title>The Paleozoic origin of enzymatic lignin decomposition reconstructed from 31 fungal genomes.</title>
        <authorList>
            <person name="Floudas D."/>
            <person name="Binder M."/>
            <person name="Riley R."/>
            <person name="Barry K."/>
            <person name="Blanchette R.A."/>
            <person name="Henrissat B."/>
            <person name="Martinez A.T."/>
            <person name="Otillar R."/>
            <person name="Spatafora J.W."/>
            <person name="Yadav J.S."/>
            <person name="Aerts A."/>
            <person name="Benoit I."/>
            <person name="Boyd A."/>
            <person name="Carlson A."/>
            <person name="Copeland A."/>
            <person name="Coutinho P.M."/>
            <person name="de Vries R.P."/>
            <person name="Ferreira P."/>
            <person name="Findley K."/>
            <person name="Foster B."/>
            <person name="Gaskell J."/>
            <person name="Glotzer D."/>
            <person name="Gorecki P."/>
            <person name="Heitman J."/>
            <person name="Hesse C."/>
            <person name="Hori C."/>
            <person name="Igarashi K."/>
            <person name="Jurgens J.A."/>
            <person name="Kallen N."/>
            <person name="Kersten P."/>
            <person name="Kohler A."/>
            <person name="Kuees U."/>
            <person name="Kumar T.K.A."/>
            <person name="Kuo A."/>
            <person name="LaButti K."/>
            <person name="Larrondo L.F."/>
            <person name="Lindquist E."/>
            <person name="Ling A."/>
            <person name="Lombard V."/>
            <person name="Lucas S."/>
            <person name="Lundell T."/>
            <person name="Martin R."/>
            <person name="McLaughlin D.J."/>
            <person name="Morgenstern I."/>
            <person name="Morin E."/>
            <person name="Murat C."/>
            <person name="Nagy L.G."/>
            <person name="Nolan M."/>
            <person name="Ohm R.A."/>
            <person name="Patyshakuliyeva A."/>
            <person name="Rokas A."/>
            <person name="Ruiz-Duenas F.J."/>
            <person name="Sabat G."/>
            <person name="Salamov A."/>
            <person name="Samejima M."/>
            <person name="Schmutz J."/>
            <person name="Slot J.C."/>
            <person name="St John F."/>
            <person name="Stenlid J."/>
            <person name="Sun H."/>
            <person name="Sun S."/>
            <person name="Syed K."/>
            <person name="Tsang A."/>
            <person name="Wiebenga A."/>
            <person name="Young D."/>
            <person name="Pisabarro A."/>
            <person name="Eastwood D.C."/>
            <person name="Martin F."/>
            <person name="Cullen D."/>
            <person name="Grigoriev I.V."/>
            <person name="Hibbett D.S."/>
        </authorList>
    </citation>
    <scope>NUCLEOTIDE SEQUENCE [LARGE SCALE GENOMIC DNA]</scope>
    <source>
        <strain evidence="2 3">DJM-731 SS1</strain>
    </source>
</reference>
<dbReference type="Proteomes" id="UP000030653">
    <property type="component" value="Unassembled WGS sequence"/>
</dbReference>
<proteinExistence type="predicted"/>
<evidence type="ECO:0000313" key="3">
    <source>
        <dbReference type="Proteomes" id="UP000030653"/>
    </source>
</evidence>
<protein>
    <submittedName>
        <fullName evidence="2">Uncharacterized protein</fullName>
    </submittedName>
</protein>
<feature type="compositionally biased region" description="Basic and acidic residues" evidence="1">
    <location>
        <begin position="105"/>
        <end position="132"/>
    </location>
</feature>
<feature type="region of interest" description="Disordered" evidence="1">
    <location>
        <begin position="1"/>
        <end position="205"/>
    </location>
</feature>
<feature type="compositionally biased region" description="Polar residues" evidence="1">
    <location>
        <begin position="464"/>
        <end position="481"/>
    </location>
</feature>